<accession>G0QQI4</accession>
<dbReference type="RefSeq" id="XP_004036505.1">
    <property type="nucleotide sequence ID" value="XM_004036457.1"/>
</dbReference>
<name>G0QQI4_ICHMU</name>
<dbReference type="GeneID" id="14908684"/>
<reference evidence="1 2" key="1">
    <citation type="submission" date="2011-07" db="EMBL/GenBank/DDBJ databases">
        <authorList>
            <person name="Coyne R."/>
            <person name="Brami D."/>
            <person name="Johnson J."/>
            <person name="Hostetler J."/>
            <person name="Hannick L."/>
            <person name="Clark T."/>
            <person name="Cassidy-Hanley D."/>
            <person name="Inman J."/>
        </authorList>
    </citation>
    <scope>NUCLEOTIDE SEQUENCE [LARGE SCALE GENOMIC DNA]</scope>
    <source>
        <strain evidence="1 2">G5</strain>
    </source>
</reference>
<keyword evidence="2" id="KW-1185">Reference proteome</keyword>
<protein>
    <submittedName>
        <fullName evidence="1">Uncharacterized protein</fullName>
    </submittedName>
</protein>
<dbReference type="InParanoid" id="G0QQI4"/>
<proteinExistence type="predicted"/>
<gene>
    <name evidence="1" type="ORF">IMG5_079470</name>
</gene>
<organism evidence="1 2">
    <name type="scientific">Ichthyophthirius multifiliis</name>
    <name type="common">White spot disease agent</name>
    <name type="synonym">Ich</name>
    <dbReference type="NCBI Taxonomy" id="5932"/>
    <lineage>
        <taxon>Eukaryota</taxon>
        <taxon>Sar</taxon>
        <taxon>Alveolata</taxon>
        <taxon>Ciliophora</taxon>
        <taxon>Intramacronucleata</taxon>
        <taxon>Oligohymenophorea</taxon>
        <taxon>Hymenostomatida</taxon>
        <taxon>Ophryoglenina</taxon>
        <taxon>Ichthyophthirius</taxon>
    </lineage>
</organism>
<dbReference type="AlphaFoldDB" id="G0QQI4"/>
<evidence type="ECO:0000313" key="2">
    <source>
        <dbReference type="Proteomes" id="UP000008983"/>
    </source>
</evidence>
<sequence length="486" mass="57166">MRFSQINSPLNEQAQQQINQNFSSESLEQKYQPLIYFKIIESIIFKCFHKWANQLQIPKQVILQKEMALKSTLSSRIYGDIDVTFNQYLEKFIFKWNDTNKNMQKYFEDRYSYNRLTMHPTEGRSIESIKLQYYLEESSFLFMKAAKLNKKRMANSYDCIELRFTAKESGVNMDEFPTLEQMMSSFDNFQKSFEKLVDHIISKFIHTPLGHPKKMKKDEEIDLLIFWGKQLRKKKAYIRNRINNKINTYPLLKPSFLDDTTWAGDRDGKKEIDAFHYCKFELESQKAFFNKLLTKLDNQLLEDTVSLGEIRITISKSDGSESMGSYLEPYLSTNNIVLLDKLCKVHNLGFKVLYGLGANDLERLAYHDSESIKPAQTLQGGNIPNFVNYKRIVKTLLRPKIDYNKDLLEEYLTNGKNKEFIQNFTNYMHKQHLKNYFGIHAQYQDFKYYSGRTLFRGPIVMDIQGIMGRASARGETRIGNQEEQGK</sequence>
<evidence type="ECO:0000313" key="1">
    <source>
        <dbReference type="EMBL" id="EGR32519.1"/>
    </source>
</evidence>
<dbReference type="Proteomes" id="UP000008983">
    <property type="component" value="Unassembled WGS sequence"/>
</dbReference>
<dbReference type="EMBL" id="GL983641">
    <property type="protein sequence ID" value="EGR32519.1"/>
    <property type="molecule type" value="Genomic_DNA"/>
</dbReference>